<dbReference type="EMBL" id="JAHBMH010000007">
    <property type="protein sequence ID" value="KAK1939772.1"/>
    <property type="molecule type" value="Genomic_DNA"/>
</dbReference>
<dbReference type="AlphaFoldDB" id="A0AAD9LL91"/>
<name>A0AAD9LL91_BABDI</name>
<evidence type="ECO:0000313" key="2">
    <source>
        <dbReference type="EMBL" id="KAK1939772.1"/>
    </source>
</evidence>
<gene>
    <name evidence="2" type="ORF">X943_003159</name>
</gene>
<reference evidence="2" key="2">
    <citation type="submission" date="2021-05" db="EMBL/GenBank/DDBJ databases">
        <authorList>
            <person name="Pain A."/>
        </authorList>
    </citation>
    <scope>NUCLEOTIDE SEQUENCE</scope>
    <source>
        <strain evidence="2">1802A</strain>
    </source>
</reference>
<feature type="region of interest" description="Disordered" evidence="1">
    <location>
        <begin position="138"/>
        <end position="230"/>
    </location>
</feature>
<evidence type="ECO:0000256" key="1">
    <source>
        <dbReference type="SAM" id="MobiDB-lite"/>
    </source>
</evidence>
<protein>
    <submittedName>
        <fullName evidence="2">Membrane protein</fullName>
    </submittedName>
</protein>
<proteinExistence type="predicted"/>
<accession>A0AAD9LL91</accession>
<dbReference type="Proteomes" id="UP001195914">
    <property type="component" value="Unassembled WGS sequence"/>
</dbReference>
<evidence type="ECO:0000313" key="3">
    <source>
        <dbReference type="Proteomes" id="UP001195914"/>
    </source>
</evidence>
<organism evidence="2 3">
    <name type="scientific">Babesia divergens</name>
    <dbReference type="NCBI Taxonomy" id="32595"/>
    <lineage>
        <taxon>Eukaryota</taxon>
        <taxon>Sar</taxon>
        <taxon>Alveolata</taxon>
        <taxon>Apicomplexa</taxon>
        <taxon>Aconoidasida</taxon>
        <taxon>Piroplasmida</taxon>
        <taxon>Babesiidae</taxon>
        <taxon>Babesia</taxon>
    </lineage>
</organism>
<reference evidence="2" key="1">
    <citation type="journal article" date="2014" name="Nucleic Acids Res.">
        <title>The evolutionary dynamics of variant antigen genes in Babesia reveal a history of genomic innovation underlying host-parasite interaction.</title>
        <authorList>
            <person name="Jackson A.P."/>
            <person name="Otto T.D."/>
            <person name="Darby A."/>
            <person name="Ramaprasad A."/>
            <person name="Xia D."/>
            <person name="Echaide I.E."/>
            <person name="Farber M."/>
            <person name="Gahlot S."/>
            <person name="Gamble J."/>
            <person name="Gupta D."/>
            <person name="Gupta Y."/>
            <person name="Jackson L."/>
            <person name="Malandrin L."/>
            <person name="Malas T.B."/>
            <person name="Moussa E."/>
            <person name="Nair M."/>
            <person name="Reid A.J."/>
            <person name="Sanders M."/>
            <person name="Sharma J."/>
            <person name="Tracey A."/>
            <person name="Quail M.A."/>
            <person name="Weir W."/>
            <person name="Wastling J.M."/>
            <person name="Hall N."/>
            <person name="Willadsen P."/>
            <person name="Lingelbach K."/>
            <person name="Shiels B."/>
            <person name="Tait A."/>
            <person name="Berriman M."/>
            <person name="Allred D.R."/>
            <person name="Pain A."/>
        </authorList>
    </citation>
    <scope>NUCLEOTIDE SEQUENCE</scope>
    <source>
        <strain evidence="2">1802A</strain>
    </source>
</reference>
<feature type="compositionally biased region" description="Polar residues" evidence="1">
    <location>
        <begin position="202"/>
        <end position="212"/>
    </location>
</feature>
<keyword evidence="3" id="KW-1185">Reference proteome</keyword>
<sequence length="568" mass="64243">MLDPIAVTLLFTTMRFVGHINAFNMAEWAHQGTGVPDTGPQYVQNDKEHFVEDMISNLKTRRQSDDMAGHKLYEYPNTLDSPPQTNTYMGNPIDDMVDGRGDSRDIIGELKRITEQSSNVAPANETQPLNENATQDVMREQEKHEQPKIELPTEKHEHTKLISKEDYEISQHDKSNNHKTPTFNEKTPEPVQETDNEDSESASKNDLTSLIPKTQAAEHSVTSGNEDTIIDDTAPITHNLRMDTLARIDETINKLDHRLQKFLSAVSISAHDLLYYENLLDMAYTIFCKEINGDLGRSDTKTYVAEPPVNVAISAEMSSAIRRSFDTKIEVLELAASEVAAQKSKETGARTIHDALASGLLHVRSTIASPGLTIRRASTEMKTMTAIVEDMRKTLDEDVISATLMHNASKKNLFDKILERDEYMKSAGTDKTHIEKFTKEIHLLASKFHRLQSNKANAMQKQNGFKEYMDNMQEDINTIQRLIDTYFATVHNGHAKAIIHEAKAELNKDDRAESQLRLHLAEDKVRNDALKEAERVTDQLTCPVNYRPLHPEKPVGNFNPCVRVDKWV</sequence>
<comment type="caution">
    <text evidence="2">The sequence shown here is derived from an EMBL/GenBank/DDBJ whole genome shotgun (WGS) entry which is preliminary data.</text>
</comment>
<feature type="compositionally biased region" description="Basic and acidic residues" evidence="1">
    <location>
        <begin position="138"/>
        <end position="176"/>
    </location>
</feature>